<keyword evidence="2" id="KW-1185">Reference proteome</keyword>
<evidence type="ECO:0008006" key="3">
    <source>
        <dbReference type="Google" id="ProtNLM"/>
    </source>
</evidence>
<evidence type="ECO:0000313" key="2">
    <source>
        <dbReference type="Proteomes" id="UP000198534"/>
    </source>
</evidence>
<dbReference type="AlphaFoldDB" id="A0A1H2ZMA5"/>
<dbReference type="SUPFAM" id="SSF53335">
    <property type="entry name" value="S-adenosyl-L-methionine-dependent methyltransferases"/>
    <property type="match status" value="1"/>
</dbReference>
<gene>
    <name evidence="1" type="ORF">SAMN05444487_111126</name>
</gene>
<dbReference type="CDD" id="cd02440">
    <property type="entry name" value="AdoMet_MTases"/>
    <property type="match status" value="1"/>
</dbReference>
<dbReference type="InterPro" id="IPR029063">
    <property type="entry name" value="SAM-dependent_MTases_sf"/>
</dbReference>
<protein>
    <recommendedName>
        <fullName evidence="3">Methyltransferase domain-containing protein</fullName>
    </recommendedName>
</protein>
<name>A0A1H2ZMA5_9BACL</name>
<dbReference type="RefSeq" id="WP_091741004.1">
    <property type="nucleotide sequence ID" value="NZ_FNNQ01000011.1"/>
</dbReference>
<dbReference type="EMBL" id="FNNQ01000011">
    <property type="protein sequence ID" value="SDX18481.1"/>
    <property type="molecule type" value="Genomic_DNA"/>
</dbReference>
<reference evidence="1 2" key="1">
    <citation type="submission" date="2016-10" db="EMBL/GenBank/DDBJ databases">
        <authorList>
            <person name="de Groot N.N."/>
        </authorList>
    </citation>
    <scope>NUCLEOTIDE SEQUENCE [LARGE SCALE GENOMIC DNA]</scope>
    <source>
        <strain evidence="1 2">DSM 45610</strain>
    </source>
</reference>
<dbReference type="Proteomes" id="UP000198534">
    <property type="component" value="Unassembled WGS sequence"/>
</dbReference>
<dbReference type="OrthoDB" id="9816564at2"/>
<evidence type="ECO:0000313" key="1">
    <source>
        <dbReference type="EMBL" id="SDX18481.1"/>
    </source>
</evidence>
<accession>A0A1H2ZMA5</accession>
<dbReference type="Gene3D" id="3.40.50.150">
    <property type="entry name" value="Vaccinia Virus protein VP39"/>
    <property type="match status" value="1"/>
</dbReference>
<organism evidence="1 2">
    <name type="scientific">Marininema mesophilum</name>
    <dbReference type="NCBI Taxonomy" id="1048340"/>
    <lineage>
        <taxon>Bacteria</taxon>
        <taxon>Bacillati</taxon>
        <taxon>Bacillota</taxon>
        <taxon>Bacilli</taxon>
        <taxon>Bacillales</taxon>
        <taxon>Thermoactinomycetaceae</taxon>
        <taxon>Marininema</taxon>
    </lineage>
</organism>
<sequence>MGRLRKYFERNDKRMIDKWVHYFDIYEHHLNRFVNQKINVLEIGVYHGGSLQMWKNYFGKEATIYGLDILPQCKSFEEEQIKILIGDQGDRKFWKEVKPTLPIFDIIIDDGGHLMDQQKITFEEMFPVLSSNGIYIIEDLHTSYWSDYGGGLYESDSFINYSKSIIDSLNGWHQRPENKDLFTTSIWSMTYYDSVLAIEKRLKQRPHYIRTGRHSF</sequence>
<dbReference type="STRING" id="1048340.SAMN05444487_111126"/>
<proteinExistence type="predicted"/>